<evidence type="ECO:0000256" key="7">
    <source>
        <dbReference type="SAM" id="MobiDB-lite"/>
    </source>
</evidence>
<keyword evidence="4" id="KW-0548">Nucleotidyltransferase</keyword>
<dbReference type="Proteomes" id="UP000681967">
    <property type="component" value="Unassembled WGS sequence"/>
</dbReference>
<feature type="region of interest" description="Disordered" evidence="7">
    <location>
        <begin position="15"/>
        <end position="38"/>
    </location>
</feature>
<reference evidence="8" key="1">
    <citation type="submission" date="2021-02" db="EMBL/GenBank/DDBJ databases">
        <authorList>
            <person name="Nowell W R."/>
        </authorList>
    </citation>
    <scope>NUCLEOTIDE SEQUENCE</scope>
</reference>
<keyword evidence="2 6" id="KW-0328">Glycosyltransferase</keyword>
<protein>
    <recommendedName>
        <fullName evidence="6">NAD(P)(+)--arginine ADP-ribosyltransferase</fullName>
        <ecNumber evidence="6">2.4.2.31</ecNumber>
    </recommendedName>
    <alternativeName>
        <fullName evidence="6">Mono(ADP-ribosyl)transferase</fullName>
    </alternativeName>
</protein>
<dbReference type="InterPro" id="IPR000768">
    <property type="entry name" value="ART"/>
</dbReference>
<dbReference type="GO" id="GO:0106274">
    <property type="term" value="F:NAD+-protein-arginine ADP-ribosyltransferase activity"/>
    <property type="evidence" value="ECO:0007669"/>
    <property type="project" value="UniProtKB-EC"/>
</dbReference>
<feature type="compositionally biased region" description="Polar residues" evidence="7">
    <location>
        <begin position="15"/>
        <end position="24"/>
    </location>
</feature>
<keyword evidence="3 6" id="KW-0808">Transferase</keyword>
<sequence>MDFSVINSSPLLVQQTNINPGVSNESEESAKSPGNNSNQVERAFVHPLRNIHSSTMNRYQVSASLRERRHSLNSSRLPHVLLHQLRVINDVAIDAESNNNRMLRFQDRLECSLPIESVSHDTPYQGNLFIMDWLLHTFETPAKVKFDRIFKLLIEGIQKEGEMHGDGNLHKLFDILWQVEQNASSLSETKRMTLLREACVYMYTEASFLYRETNEALRVNDKSKLETLGPFCFLLYDYIGRNSSENVSKLHRLRQTLHFKKKNALIVYRGDIVSAQKLQEYREAAGNKKKCFKWSCFVSTSTDIDKALKFGKNVLYEMDLGRDRWNDQFANISHLSVFETENETLLRPGVRFCVDTFEENWGTDRALVRIHILPSYVQRV</sequence>
<evidence type="ECO:0000313" key="9">
    <source>
        <dbReference type="EMBL" id="CAF3799190.1"/>
    </source>
</evidence>
<proteinExistence type="inferred from homology"/>
<keyword evidence="6" id="KW-0521">NADP</keyword>
<dbReference type="GO" id="GO:0016779">
    <property type="term" value="F:nucleotidyltransferase activity"/>
    <property type="evidence" value="ECO:0007669"/>
    <property type="project" value="UniProtKB-KW"/>
</dbReference>
<evidence type="ECO:0000256" key="5">
    <source>
        <dbReference type="ARBA" id="ARBA00047597"/>
    </source>
</evidence>
<dbReference type="AlphaFoldDB" id="A0A815LMF7"/>
<name>A0A815LMF7_9BILA</name>
<dbReference type="Pfam" id="PF01129">
    <property type="entry name" value="ART"/>
    <property type="match status" value="1"/>
</dbReference>
<evidence type="ECO:0000256" key="2">
    <source>
        <dbReference type="ARBA" id="ARBA00022676"/>
    </source>
</evidence>
<dbReference type="PROSITE" id="PS51996">
    <property type="entry name" value="TR_MART"/>
    <property type="match status" value="1"/>
</dbReference>
<evidence type="ECO:0000313" key="10">
    <source>
        <dbReference type="Proteomes" id="UP000663855"/>
    </source>
</evidence>
<comment type="similarity">
    <text evidence="1 6">Belongs to the Arg-specific ADP-ribosyltransferase family.</text>
</comment>
<evidence type="ECO:0000256" key="4">
    <source>
        <dbReference type="ARBA" id="ARBA00022695"/>
    </source>
</evidence>
<dbReference type="Gene3D" id="3.90.176.10">
    <property type="entry name" value="Toxin ADP-ribosyltransferase, Chain A, domain 1"/>
    <property type="match status" value="1"/>
</dbReference>
<comment type="catalytic activity">
    <reaction evidence="5 6">
        <text>L-arginyl-[protein] + NAD(+) = N(omega)-(ADP-D-ribosyl)-L-arginyl-[protein] + nicotinamide + H(+)</text>
        <dbReference type="Rhea" id="RHEA:19149"/>
        <dbReference type="Rhea" id="RHEA-COMP:10532"/>
        <dbReference type="Rhea" id="RHEA-COMP:15087"/>
        <dbReference type="ChEBI" id="CHEBI:15378"/>
        <dbReference type="ChEBI" id="CHEBI:17154"/>
        <dbReference type="ChEBI" id="CHEBI:29965"/>
        <dbReference type="ChEBI" id="CHEBI:57540"/>
        <dbReference type="ChEBI" id="CHEBI:142554"/>
        <dbReference type="EC" id="2.4.2.31"/>
    </reaction>
</comment>
<keyword evidence="6" id="KW-0520">NAD</keyword>
<dbReference type="Proteomes" id="UP000663855">
    <property type="component" value="Unassembled WGS sequence"/>
</dbReference>
<evidence type="ECO:0000256" key="6">
    <source>
        <dbReference type="RuleBase" id="RU361228"/>
    </source>
</evidence>
<accession>A0A815LMF7</accession>
<evidence type="ECO:0000256" key="1">
    <source>
        <dbReference type="ARBA" id="ARBA00009558"/>
    </source>
</evidence>
<dbReference type="EMBL" id="CAJNOV010010574">
    <property type="protein sequence ID" value="CAF1412134.1"/>
    <property type="molecule type" value="Genomic_DNA"/>
</dbReference>
<comment type="caution">
    <text evidence="8">The sequence shown here is derived from an EMBL/GenBank/DDBJ whole genome shotgun (WGS) entry which is preliminary data.</text>
</comment>
<evidence type="ECO:0000313" key="8">
    <source>
        <dbReference type="EMBL" id="CAF1412134.1"/>
    </source>
</evidence>
<organism evidence="8 10">
    <name type="scientific">Rotaria magnacalcarata</name>
    <dbReference type="NCBI Taxonomy" id="392030"/>
    <lineage>
        <taxon>Eukaryota</taxon>
        <taxon>Metazoa</taxon>
        <taxon>Spiralia</taxon>
        <taxon>Gnathifera</taxon>
        <taxon>Rotifera</taxon>
        <taxon>Eurotatoria</taxon>
        <taxon>Bdelloidea</taxon>
        <taxon>Philodinida</taxon>
        <taxon>Philodinidae</taxon>
        <taxon>Rotaria</taxon>
    </lineage>
</organism>
<dbReference type="EMBL" id="CAJOBH010000531">
    <property type="protein sequence ID" value="CAF3799190.1"/>
    <property type="molecule type" value="Genomic_DNA"/>
</dbReference>
<evidence type="ECO:0000256" key="3">
    <source>
        <dbReference type="ARBA" id="ARBA00022679"/>
    </source>
</evidence>
<dbReference type="SUPFAM" id="SSF56399">
    <property type="entry name" value="ADP-ribosylation"/>
    <property type="match status" value="1"/>
</dbReference>
<dbReference type="EC" id="2.4.2.31" evidence="6"/>
<gene>
    <name evidence="9" type="ORF">BYL167_LOCUS2897</name>
    <name evidence="8" type="ORF">CJN711_LOCUS22564</name>
</gene>